<evidence type="ECO:0000256" key="3">
    <source>
        <dbReference type="ARBA" id="ARBA00023163"/>
    </source>
</evidence>
<dbReference type="InterPro" id="IPR050204">
    <property type="entry name" value="AraC_XylS_family_regulators"/>
</dbReference>
<keyword evidence="1" id="KW-0805">Transcription regulation</keyword>
<dbReference type="GO" id="GO:0003700">
    <property type="term" value="F:DNA-binding transcription factor activity"/>
    <property type="evidence" value="ECO:0007669"/>
    <property type="project" value="InterPro"/>
</dbReference>
<dbReference type="Gene3D" id="1.10.10.60">
    <property type="entry name" value="Homeodomain-like"/>
    <property type="match status" value="1"/>
</dbReference>
<name>A0AAW9FST6_9HYPH</name>
<dbReference type="InterPro" id="IPR046532">
    <property type="entry name" value="DUF6597"/>
</dbReference>
<dbReference type="PANTHER" id="PTHR46796:SF15">
    <property type="entry name" value="BLL1074 PROTEIN"/>
    <property type="match status" value="1"/>
</dbReference>
<dbReference type="Pfam" id="PF20240">
    <property type="entry name" value="DUF6597"/>
    <property type="match status" value="1"/>
</dbReference>
<protein>
    <submittedName>
        <fullName evidence="6">AraC family transcriptional regulator</fullName>
    </submittedName>
</protein>
<dbReference type="AlphaFoldDB" id="A0AAW9FST6"/>
<dbReference type="SMART" id="SM00342">
    <property type="entry name" value="HTH_ARAC"/>
    <property type="match status" value="1"/>
</dbReference>
<dbReference type="GO" id="GO:0043565">
    <property type="term" value="F:sequence-specific DNA binding"/>
    <property type="evidence" value="ECO:0007669"/>
    <property type="project" value="InterPro"/>
</dbReference>
<proteinExistence type="predicted"/>
<dbReference type="RefSeq" id="WP_192119498.1">
    <property type="nucleotide sequence ID" value="NZ_CP192785.1"/>
</dbReference>
<dbReference type="PROSITE" id="PS01124">
    <property type="entry name" value="HTH_ARAC_FAMILY_2"/>
    <property type="match status" value="1"/>
</dbReference>
<evidence type="ECO:0000256" key="4">
    <source>
        <dbReference type="SAM" id="MobiDB-lite"/>
    </source>
</evidence>
<feature type="region of interest" description="Disordered" evidence="4">
    <location>
        <begin position="1"/>
        <end position="22"/>
    </location>
</feature>
<keyword evidence="2" id="KW-0238">DNA-binding</keyword>
<evidence type="ECO:0000256" key="2">
    <source>
        <dbReference type="ARBA" id="ARBA00023125"/>
    </source>
</evidence>
<dbReference type="PANTHER" id="PTHR46796">
    <property type="entry name" value="HTH-TYPE TRANSCRIPTIONAL ACTIVATOR RHAS-RELATED"/>
    <property type="match status" value="1"/>
</dbReference>
<evidence type="ECO:0000256" key="1">
    <source>
        <dbReference type="ARBA" id="ARBA00023015"/>
    </source>
</evidence>
<gene>
    <name evidence="6" type="ORF">RMR22_25455</name>
</gene>
<keyword evidence="3" id="KW-0804">Transcription</keyword>
<evidence type="ECO:0000259" key="5">
    <source>
        <dbReference type="PROSITE" id="PS01124"/>
    </source>
</evidence>
<evidence type="ECO:0000313" key="6">
    <source>
        <dbReference type="EMBL" id="MDX8305589.1"/>
    </source>
</evidence>
<sequence length="267" mass="28584">MTQPQTPYSPHPSRYTELSGGADPGRGIEAVWVSVADKASAHRVLPDGRCDIILRFCAKVSPINSITVVVTGPTTRHYDVVVEPGMGFAGIRLRPGFFHAILGLSPVVLRDGNLVGEAAIGACPPLADLCAEATSPDDLPGRLVAFVHHHIALGHALPPIQTLSILSALHASGGRLPVQDIARMQDISTRTVQRIVRDATGLPPKSYARILQFHRALRLLRDHHMRPSEAASEAGYADQAHMTHALRDFGALSPARLADVTLVTLGD</sequence>
<dbReference type="Pfam" id="PF12833">
    <property type="entry name" value="HTH_18"/>
    <property type="match status" value="1"/>
</dbReference>
<feature type="domain" description="HTH araC/xylS-type" evidence="5">
    <location>
        <begin position="160"/>
        <end position="260"/>
    </location>
</feature>
<dbReference type="EMBL" id="JAVRAF010000022">
    <property type="protein sequence ID" value="MDX8305589.1"/>
    <property type="molecule type" value="Genomic_DNA"/>
</dbReference>
<reference evidence="6" key="1">
    <citation type="journal article" date="2023" name="Phytobiomes J">
        <title>Deciphering the key players within the bacterial microbiota associated with aerial crown gall tumors on rhododendron: Insights into the gallobiome.</title>
        <authorList>
            <person name="Kuzmanovic N."/>
            <person name="Nesme J."/>
            <person name="Wolf J."/>
            <person name="Neumann-Schaal M."/>
            <person name="Petersen J."/>
            <person name="Fernandez-Gnecco G."/>
            <person name="Sproeer C."/>
            <person name="Bunk B."/>
            <person name="Overmann J."/>
            <person name="Sorensen S.J."/>
            <person name="Idczak E."/>
            <person name="Smalla K."/>
        </authorList>
    </citation>
    <scope>NUCLEOTIDE SEQUENCE</scope>
    <source>
        <strain evidence="6">Rho-11.1</strain>
    </source>
</reference>
<comment type="caution">
    <text evidence="6">The sequence shown here is derived from an EMBL/GenBank/DDBJ whole genome shotgun (WGS) entry which is preliminary data.</text>
</comment>
<organism evidence="6">
    <name type="scientific">Agrobacterium rosae</name>
    <dbReference type="NCBI Taxonomy" id="1972867"/>
    <lineage>
        <taxon>Bacteria</taxon>
        <taxon>Pseudomonadati</taxon>
        <taxon>Pseudomonadota</taxon>
        <taxon>Alphaproteobacteria</taxon>
        <taxon>Hyphomicrobiales</taxon>
        <taxon>Rhizobiaceae</taxon>
        <taxon>Rhizobium/Agrobacterium group</taxon>
        <taxon>Agrobacterium</taxon>
    </lineage>
</organism>
<dbReference type="InterPro" id="IPR018060">
    <property type="entry name" value="HTH_AraC"/>
</dbReference>
<accession>A0AAW9FST6</accession>